<keyword evidence="5" id="KW-1185">Reference proteome</keyword>
<dbReference type="InterPro" id="IPR030392">
    <property type="entry name" value="S74_ICA"/>
</dbReference>
<evidence type="ECO:0000313" key="4">
    <source>
        <dbReference type="EMBL" id="AFA44801.1"/>
    </source>
</evidence>
<dbReference type="Pfam" id="PF13884">
    <property type="entry name" value="Peptidase_S74"/>
    <property type="match status" value="1"/>
</dbReference>
<dbReference type="SMR" id="H6X4Y7"/>
<dbReference type="Gene3D" id="1.10.10.10">
    <property type="entry name" value="Winged helix-like DNA-binding domain superfamily/Winged helix DNA-binding domain"/>
    <property type="match status" value="1"/>
</dbReference>
<name>H6X4Y7_9CAUD</name>
<keyword evidence="2" id="KW-1227">Viral tail protein</keyword>
<dbReference type="GeneID" id="14013118"/>
<evidence type="ECO:0000256" key="1">
    <source>
        <dbReference type="ARBA" id="ARBA00004328"/>
    </source>
</evidence>
<proteinExistence type="predicted"/>
<dbReference type="CDD" id="cd10144">
    <property type="entry name" value="Peptidase_S74_CIMCD"/>
    <property type="match status" value="1"/>
</dbReference>
<dbReference type="InterPro" id="IPR036388">
    <property type="entry name" value="WH-like_DNA-bd_sf"/>
</dbReference>
<dbReference type="RefSeq" id="YP_007007685.1">
    <property type="nucleotide sequence ID" value="NC_019526.1"/>
</dbReference>
<feature type="domain" description="Peptidase S74" evidence="3">
    <location>
        <begin position="653"/>
        <end position="779"/>
    </location>
</feature>
<dbReference type="PROSITE" id="PS51688">
    <property type="entry name" value="ICA"/>
    <property type="match status" value="1"/>
</dbReference>
<dbReference type="EMBL" id="JQ513383">
    <property type="protein sequence ID" value="AFA44801.1"/>
    <property type="molecule type" value="Genomic_DNA"/>
</dbReference>
<dbReference type="OrthoDB" id="25949at10239"/>
<dbReference type="GO" id="GO:0098015">
    <property type="term" value="C:virus tail"/>
    <property type="evidence" value="ECO:0007669"/>
    <property type="project" value="UniProtKB-KW"/>
</dbReference>
<keyword evidence="2" id="KW-0946">Virion</keyword>
<evidence type="ECO:0000256" key="2">
    <source>
        <dbReference type="ARBA" id="ARBA00022732"/>
    </source>
</evidence>
<evidence type="ECO:0000313" key="5">
    <source>
        <dbReference type="Proteomes" id="UP000007524"/>
    </source>
</evidence>
<organism evidence="4 5">
    <name type="scientific">Klebsiella phage vB_KleM_RaK2</name>
    <dbReference type="NCBI Taxonomy" id="1147094"/>
    <lineage>
        <taxon>Viruses</taxon>
        <taxon>Duplodnaviria</taxon>
        <taxon>Heunggongvirae</taxon>
        <taxon>Uroviricota</taxon>
        <taxon>Caudoviricetes</taxon>
        <taxon>Alcyoneusvirus</taxon>
        <taxon>Alcyoneusvirus RaK2</taxon>
    </lineage>
</organism>
<dbReference type="Gene3D" id="3.30.2020.50">
    <property type="match status" value="1"/>
</dbReference>
<dbReference type="KEGG" id="vg:14013118"/>
<accession>H6X4Y7</accession>
<gene>
    <name evidence="4" type="ORF">RaK2_00530</name>
</gene>
<sequence>MINGLIQPKGSVSKETNKNSIALSLGLKFSEVEYLSTEILIDSFVAVYDPVSEMTFYVGTAVGNPITWNINGDGNLSVVTDVGTYTLLKIGLSNPDASLKIGYKRKKINDSLSSIASVAGYMNSNFVSIMEFQHLITSKPNLNDMETWDWSPALDAAISYVQSYIPQTAVNSQMYGVMPIVFPPGVFQYSTEMKFTKYLNSTGSLSTCYTLIGSGMTSTVLQPITQGQNAFTATQCKINLINIGFRSGASYQTGAVLGSSTAWLPVVHSNWRCVGFSGFARGVVANLLFDSTFEDIFIQNISNMQSTSDVSYGFTFEVYTGPANGGTTGDGSGDDSNQITFIRPTIETSNADNAILFNASSINSSYPHHAINVFGGHIETHNLKAKCYNLKNCFNVNFYGTIFSQNGSAVDTNYRLGYIEACYNINFKNCRQVTTNRLTAYSSTDVKSIKITGNSKNIIFDNNHFINPYYSLNTYNKGPSYNIDSDTATVLDDSYLVINCTFNTYTNRNITSKISISNKNICNKNHILTVNDNGELVVSYTTSTDYSVTPTDILSFTNTGQIKTNGNIQLGIYNGTAGSKSIDFYSNGDKTTSMARILVDSSGRLYIRSFNGSQEWVFGSNAITPTTTAVYSIGSPSLTVNNLYVQNPVTVVSDENYKSNIQKIPDELLDAWENVEFNMWKMKAAINVKGATDARWHVGYIAQKIKSALENAGLNWQDYGLITYESWIESEETYDQNGNVLSPYKAEGEIYMLRMEECLAVEMAYQRRKLDRIEKQLQK</sequence>
<reference evidence="4 5" key="1">
    <citation type="journal article" date="2012" name="J. Virol.">
        <title>Genome of Klebsiella sp.-Infecting Bacteriophage vB_KleM_RaK2.</title>
        <authorList>
            <person name="Simoliunas E."/>
            <person name="Kaliniene L."/>
            <person name="Truncaite L."/>
            <person name="Klausa V."/>
            <person name="Zajanckauskaite A."/>
            <person name="Meskys R."/>
        </authorList>
    </citation>
    <scope>NUCLEOTIDE SEQUENCE [LARGE SCALE GENOMIC DNA]</scope>
</reference>
<comment type="subcellular location">
    <subcellularLocation>
        <location evidence="1">Virion</location>
    </subcellularLocation>
</comment>
<dbReference type="Proteomes" id="UP000007524">
    <property type="component" value="Segment"/>
</dbReference>
<protein>
    <submittedName>
        <fullName evidence="4">Putative structural protein</fullName>
    </submittedName>
</protein>
<evidence type="ECO:0000259" key="3">
    <source>
        <dbReference type="PROSITE" id="PS51688"/>
    </source>
</evidence>